<organism evidence="2 3">
    <name type="scientific">Nonomuraea rosea</name>
    <dbReference type="NCBI Taxonomy" id="638574"/>
    <lineage>
        <taxon>Bacteria</taxon>
        <taxon>Bacillati</taxon>
        <taxon>Actinomycetota</taxon>
        <taxon>Actinomycetes</taxon>
        <taxon>Streptosporangiales</taxon>
        <taxon>Streptosporangiaceae</taxon>
        <taxon>Nonomuraea</taxon>
    </lineage>
</organism>
<evidence type="ECO:0000313" key="3">
    <source>
        <dbReference type="Proteomes" id="UP001500630"/>
    </source>
</evidence>
<dbReference type="EMBL" id="BAABDQ010000046">
    <property type="protein sequence ID" value="GAA3610614.1"/>
    <property type="molecule type" value="Genomic_DNA"/>
</dbReference>
<keyword evidence="3" id="KW-1185">Reference proteome</keyword>
<comment type="caution">
    <text evidence="2">The sequence shown here is derived from an EMBL/GenBank/DDBJ whole genome shotgun (WGS) entry which is preliminary data.</text>
</comment>
<sequence>MPLDLHGWNFRQTQSHQAQEPPSESLPAEPGIRQSASWRSYNGHRPHQSRQQRPADIATQPPHDVTDLNDPSAEKPVATGTINECRHTA</sequence>
<dbReference type="Proteomes" id="UP001500630">
    <property type="component" value="Unassembled WGS sequence"/>
</dbReference>
<protein>
    <recommendedName>
        <fullName evidence="4">Transposase</fullName>
    </recommendedName>
</protein>
<reference evidence="3" key="1">
    <citation type="journal article" date="2019" name="Int. J. Syst. Evol. Microbiol.">
        <title>The Global Catalogue of Microorganisms (GCM) 10K type strain sequencing project: providing services to taxonomists for standard genome sequencing and annotation.</title>
        <authorList>
            <consortium name="The Broad Institute Genomics Platform"/>
            <consortium name="The Broad Institute Genome Sequencing Center for Infectious Disease"/>
            <person name="Wu L."/>
            <person name="Ma J."/>
        </authorList>
    </citation>
    <scope>NUCLEOTIDE SEQUENCE [LARGE SCALE GENOMIC DNA]</scope>
    <source>
        <strain evidence="3">JCM 17326</strain>
    </source>
</reference>
<accession>A0ABP6ZL84</accession>
<feature type="compositionally biased region" description="Polar residues" evidence="1">
    <location>
        <begin position="10"/>
        <end position="22"/>
    </location>
</feature>
<proteinExistence type="predicted"/>
<evidence type="ECO:0000313" key="2">
    <source>
        <dbReference type="EMBL" id="GAA3610614.1"/>
    </source>
</evidence>
<gene>
    <name evidence="2" type="ORF">GCM10022419_114530</name>
</gene>
<evidence type="ECO:0008006" key="4">
    <source>
        <dbReference type="Google" id="ProtNLM"/>
    </source>
</evidence>
<evidence type="ECO:0000256" key="1">
    <source>
        <dbReference type="SAM" id="MobiDB-lite"/>
    </source>
</evidence>
<name>A0ABP6ZL84_9ACTN</name>
<feature type="region of interest" description="Disordered" evidence="1">
    <location>
        <begin position="1"/>
        <end position="89"/>
    </location>
</feature>